<dbReference type="EMBL" id="SOHN01000018">
    <property type="protein sequence ID" value="TFD85127.1"/>
    <property type="molecule type" value="Genomic_DNA"/>
</dbReference>
<evidence type="ECO:0000313" key="2">
    <source>
        <dbReference type="Proteomes" id="UP000297626"/>
    </source>
</evidence>
<sequence>MTASSDFCRRHVLHSGNGELADDVFPYSSVDQIDEMLDAGAKCPNGLVFFIHGGLVGVDAAVDRAVRLEPYWGKRARAHAVFFAWESSLIETFTNDYPPILRRIVRMFTGHAKALVERTIQARSDGAWSAFITQPNYQQNARAELEFLLIDDVGLNIQIDLAARRVPVGTNSLIATEENVLVEPQEHFDTALQPLSRETYEAIFGATETRTDLFMALLAPLSPMQNFVARALGVFDDVMRRVDAHRDHGAVATIQEECIRSFKIGNAAWDSMKADTAASVQPTEKACGTALIGAIARRENDKTKAPLSKVTIVAHSAGSILACHLLRLADEQGIKQRFNVVFLAPAVTHSFFAETIRLHGSVINKFRLFTMRDHFEQLDGVPSRRLALYEHSLLYLVSGSFETRPVDETNIRGDVPILGMRRFAEMSGDLSASESADVSFVENYLAKPTQKGFWSVTGKHTPIGEVTRSKTHGGFPEDPGTKRSVLEFICTA</sequence>
<dbReference type="Proteomes" id="UP000297626">
    <property type="component" value="Unassembled WGS sequence"/>
</dbReference>
<dbReference type="AlphaFoldDB" id="A0A4R9BHZ1"/>
<dbReference type="InterPro" id="IPR010297">
    <property type="entry name" value="DUF900_hydrolase"/>
</dbReference>
<organism evidence="1 2">
    <name type="scientific">Cryobacterium serini</name>
    <dbReference type="NCBI Taxonomy" id="1259201"/>
    <lineage>
        <taxon>Bacteria</taxon>
        <taxon>Bacillati</taxon>
        <taxon>Actinomycetota</taxon>
        <taxon>Actinomycetes</taxon>
        <taxon>Micrococcales</taxon>
        <taxon>Microbacteriaceae</taxon>
        <taxon>Cryobacterium</taxon>
    </lineage>
</organism>
<dbReference type="Pfam" id="PF05990">
    <property type="entry name" value="DUF900"/>
    <property type="match status" value="1"/>
</dbReference>
<reference evidence="1 2" key="1">
    <citation type="submission" date="2019-03" db="EMBL/GenBank/DDBJ databases">
        <title>Genomics of glacier-inhabiting Cryobacterium strains.</title>
        <authorList>
            <person name="Liu Q."/>
            <person name="Xin Y.-H."/>
        </authorList>
    </citation>
    <scope>NUCLEOTIDE SEQUENCE [LARGE SCALE GENOMIC DNA]</scope>
    <source>
        <strain evidence="1 2">Sr54</strain>
    </source>
</reference>
<keyword evidence="1" id="KW-0378">Hydrolase</keyword>
<gene>
    <name evidence="1" type="ORF">E3T51_14790</name>
</gene>
<name>A0A4R9BHZ1_9MICO</name>
<protein>
    <submittedName>
        <fullName evidence="1">Alpha/beta hydrolase</fullName>
    </submittedName>
</protein>
<proteinExistence type="predicted"/>
<comment type="caution">
    <text evidence="1">The sequence shown here is derived from an EMBL/GenBank/DDBJ whole genome shotgun (WGS) entry which is preliminary data.</text>
</comment>
<dbReference type="GO" id="GO:0016787">
    <property type="term" value="F:hydrolase activity"/>
    <property type="evidence" value="ECO:0007669"/>
    <property type="project" value="UniProtKB-KW"/>
</dbReference>
<accession>A0A4R9BHZ1</accession>
<evidence type="ECO:0000313" key="1">
    <source>
        <dbReference type="EMBL" id="TFD85127.1"/>
    </source>
</evidence>
<keyword evidence="2" id="KW-1185">Reference proteome</keyword>